<protein>
    <recommendedName>
        <fullName evidence="1">PAS domain-containing protein</fullName>
    </recommendedName>
</protein>
<proteinExistence type="predicted"/>
<comment type="caution">
    <text evidence="2">The sequence shown here is derived from an EMBL/GenBank/DDBJ whole genome shotgun (WGS) entry which is preliminary data.</text>
</comment>
<dbReference type="NCBIfam" id="TIGR00229">
    <property type="entry name" value="sensory_box"/>
    <property type="match status" value="1"/>
</dbReference>
<evidence type="ECO:0000313" key="2">
    <source>
        <dbReference type="EMBL" id="OBG29109.1"/>
    </source>
</evidence>
<dbReference type="AlphaFoldDB" id="A0ABD6NUF8"/>
<dbReference type="InterPro" id="IPR035965">
    <property type="entry name" value="PAS-like_dom_sf"/>
</dbReference>
<evidence type="ECO:0000259" key="1">
    <source>
        <dbReference type="PROSITE" id="PS50112"/>
    </source>
</evidence>
<dbReference type="InterPro" id="IPR000014">
    <property type="entry name" value="PAS"/>
</dbReference>
<dbReference type="Gene3D" id="3.30.450.20">
    <property type="entry name" value="PAS domain"/>
    <property type="match status" value="1"/>
</dbReference>
<gene>
    <name evidence="2" type="ORF">A5672_03425</name>
</gene>
<accession>A0ABD6NUF8</accession>
<organism evidence="2 3">
    <name type="scientific">Mycobacterium alsense</name>
    <dbReference type="NCBI Taxonomy" id="324058"/>
    <lineage>
        <taxon>Bacteria</taxon>
        <taxon>Bacillati</taxon>
        <taxon>Actinomycetota</taxon>
        <taxon>Actinomycetes</taxon>
        <taxon>Mycobacteriales</taxon>
        <taxon>Mycobacteriaceae</taxon>
        <taxon>Mycobacterium</taxon>
    </lineage>
</organism>
<sequence>MERRRNGQPGDTPMDVLARMPALVVLARLSIPSLAMSAKGVIVYANMAFAEMVGYELDQLGGSAFPEIFHALSAVRSAQAPADPVVQLQHCEGWTVRARMSSLATLRRTDPIVLLTFDDLTERLWADAH</sequence>
<dbReference type="PROSITE" id="PS50112">
    <property type="entry name" value="PAS"/>
    <property type="match status" value="1"/>
</dbReference>
<dbReference type="Proteomes" id="UP000092086">
    <property type="component" value="Unassembled WGS sequence"/>
</dbReference>
<feature type="domain" description="PAS" evidence="1">
    <location>
        <begin position="25"/>
        <end position="70"/>
    </location>
</feature>
<dbReference type="EMBL" id="LZIT01000315">
    <property type="protein sequence ID" value="OBG29109.1"/>
    <property type="molecule type" value="Genomic_DNA"/>
</dbReference>
<evidence type="ECO:0000313" key="3">
    <source>
        <dbReference type="Proteomes" id="UP000092086"/>
    </source>
</evidence>
<reference evidence="2 3" key="1">
    <citation type="submission" date="2016-06" db="EMBL/GenBank/DDBJ databases">
        <authorList>
            <person name="Sutton G."/>
            <person name="Brinkac L."/>
            <person name="Sanka R."/>
            <person name="Adams M."/>
            <person name="Lau E."/>
            <person name="Sam S."/>
            <person name="Sreng N."/>
            <person name="Him V."/>
            <person name="Kerleguer A."/>
            <person name="Cheng S."/>
        </authorList>
    </citation>
    <scope>NUCLEOTIDE SEQUENCE [LARGE SCALE GENOMIC DNA]</scope>
    <source>
        <strain evidence="2 3">E2978</strain>
    </source>
</reference>
<dbReference type="SUPFAM" id="SSF55785">
    <property type="entry name" value="PYP-like sensor domain (PAS domain)"/>
    <property type="match status" value="1"/>
</dbReference>
<dbReference type="CDD" id="cd00130">
    <property type="entry name" value="PAS"/>
    <property type="match status" value="1"/>
</dbReference>
<name>A0ABD6NUF8_9MYCO</name>